<dbReference type="PROSITE" id="PS00444">
    <property type="entry name" value="POLYPRENYL_SYNTHASE_2"/>
    <property type="match status" value="1"/>
</dbReference>
<evidence type="ECO:0000256" key="4">
    <source>
        <dbReference type="ARBA" id="ARBA00022723"/>
    </source>
</evidence>
<dbReference type="PANTHER" id="PTHR12001">
    <property type="entry name" value="GERANYLGERANYL PYROPHOSPHATE SYNTHASE"/>
    <property type="match status" value="1"/>
</dbReference>
<keyword evidence="5" id="KW-0460">Magnesium</keyword>
<dbReference type="InterPro" id="IPR033749">
    <property type="entry name" value="Polyprenyl_synt_CS"/>
</dbReference>
<dbReference type="AlphaFoldDB" id="A0A2A9DXJ2"/>
<dbReference type="RefSeq" id="WP_098407071.1">
    <property type="nucleotide sequence ID" value="NZ_PDJE01000001.1"/>
</dbReference>
<dbReference type="GO" id="GO:0004659">
    <property type="term" value="F:prenyltransferase activity"/>
    <property type="evidence" value="ECO:0007669"/>
    <property type="project" value="InterPro"/>
</dbReference>
<reference evidence="7 8" key="1">
    <citation type="submission" date="2017-10" db="EMBL/GenBank/DDBJ databases">
        <title>Sequencing the genomes of 1000 actinobacteria strains.</title>
        <authorList>
            <person name="Klenk H.-P."/>
        </authorList>
    </citation>
    <scope>NUCLEOTIDE SEQUENCE [LARGE SCALE GENOMIC DNA]</scope>
    <source>
        <strain evidence="7 8">DSM 21798</strain>
    </source>
</reference>
<evidence type="ECO:0000256" key="3">
    <source>
        <dbReference type="ARBA" id="ARBA00022679"/>
    </source>
</evidence>
<evidence type="ECO:0000256" key="2">
    <source>
        <dbReference type="ARBA" id="ARBA00006706"/>
    </source>
</evidence>
<dbReference type="GO" id="GO:0008299">
    <property type="term" value="P:isoprenoid biosynthetic process"/>
    <property type="evidence" value="ECO:0007669"/>
    <property type="project" value="InterPro"/>
</dbReference>
<evidence type="ECO:0000313" key="7">
    <source>
        <dbReference type="EMBL" id="PFG30639.1"/>
    </source>
</evidence>
<dbReference type="Gene3D" id="1.10.600.10">
    <property type="entry name" value="Farnesyl Diphosphate Synthase"/>
    <property type="match status" value="1"/>
</dbReference>
<protein>
    <submittedName>
        <fullName evidence="7">Geranylgeranyl diphosphate synthase type II</fullName>
    </submittedName>
</protein>
<dbReference type="GO" id="GO:0046872">
    <property type="term" value="F:metal ion binding"/>
    <property type="evidence" value="ECO:0007669"/>
    <property type="project" value="UniProtKB-KW"/>
</dbReference>
<dbReference type="InterPro" id="IPR000092">
    <property type="entry name" value="Polyprenyl_synt"/>
</dbReference>
<dbReference type="Pfam" id="PF00348">
    <property type="entry name" value="polyprenyl_synt"/>
    <property type="match status" value="1"/>
</dbReference>
<evidence type="ECO:0000256" key="1">
    <source>
        <dbReference type="ARBA" id="ARBA00001946"/>
    </source>
</evidence>
<name>A0A2A9DXJ2_9MICO</name>
<proteinExistence type="inferred from homology"/>
<dbReference type="SFLD" id="SFLDS00005">
    <property type="entry name" value="Isoprenoid_Synthase_Type_I"/>
    <property type="match status" value="1"/>
</dbReference>
<comment type="similarity">
    <text evidence="2 6">Belongs to the FPP/GGPP synthase family.</text>
</comment>
<accession>A0A2A9DXJ2</accession>
<sequence>MRTSAIEAPAVDLELDARLAEVIAERRRRAARFSQPYVQLWDAIADIVMRGKKLRPRLLLDGYHAFGGQLDAVALDAACAIELLHVALVIHDDVIDSDDVRRGELNITGRFSADAVARGALRTRAQNWGEASSLLAGDLMLTAAHSLIAQLDVDDETRRSVLEIFDEALFVSAAGEHADVWLSMHIDDASSYDVLAMMEHKTAAYSFQAPLLLAAALAGVDINVHERLADIGTHLGVIYQLRDDVLGVFGDEETIGKSTLSDLREGKETLLIAFARAHQRWNDVAEVFGAPHLTVADSERLREIIVASGALDLVEALIADRCDRVHELIADTKLPEHLRSRLTALATYCRTRRS</sequence>
<dbReference type="PANTHER" id="PTHR12001:SF85">
    <property type="entry name" value="SHORT CHAIN ISOPRENYL DIPHOSPHATE SYNTHASE"/>
    <property type="match status" value="1"/>
</dbReference>
<dbReference type="InterPro" id="IPR008949">
    <property type="entry name" value="Isoprenoid_synthase_dom_sf"/>
</dbReference>
<keyword evidence="3 6" id="KW-0808">Transferase</keyword>
<gene>
    <name evidence="7" type="ORF">ATJ78_1574</name>
</gene>
<keyword evidence="4" id="KW-0479">Metal-binding</keyword>
<keyword evidence="8" id="KW-1185">Reference proteome</keyword>
<comment type="cofactor">
    <cofactor evidence="1">
        <name>Mg(2+)</name>
        <dbReference type="ChEBI" id="CHEBI:18420"/>
    </cofactor>
</comment>
<dbReference type="PROSITE" id="PS00723">
    <property type="entry name" value="POLYPRENYL_SYNTHASE_1"/>
    <property type="match status" value="1"/>
</dbReference>
<dbReference type="EMBL" id="PDJE01000001">
    <property type="protein sequence ID" value="PFG30639.1"/>
    <property type="molecule type" value="Genomic_DNA"/>
</dbReference>
<evidence type="ECO:0000313" key="8">
    <source>
        <dbReference type="Proteomes" id="UP000221369"/>
    </source>
</evidence>
<evidence type="ECO:0000256" key="5">
    <source>
        <dbReference type="ARBA" id="ARBA00022842"/>
    </source>
</evidence>
<dbReference type="SUPFAM" id="SSF48576">
    <property type="entry name" value="Terpenoid synthases"/>
    <property type="match status" value="1"/>
</dbReference>
<comment type="caution">
    <text evidence="7">The sequence shown here is derived from an EMBL/GenBank/DDBJ whole genome shotgun (WGS) entry which is preliminary data.</text>
</comment>
<organism evidence="7 8">
    <name type="scientific">Paramicrobacterium agarici</name>
    <dbReference type="NCBI Taxonomy" id="630514"/>
    <lineage>
        <taxon>Bacteria</taxon>
        <taxon>Bacillati</taxon>
        <taxon>Actinomycetota</taxon>
        <taxon>Actinomycetes</taxon>
        <taxon>Micrococcales</taxon>
        <taxon>Microbacteriaceae</taxon>
        <taxon>Paramicrobacterium</taxon>
    </lineage>
</organism>
<dbReference type="CDD" id="cd00685">
    <property type="entry name" value="Trans_IPPS_HT"/>
    <property type="match status" value="1"/>
</dbReference>
<evidence type="ECO:0000256" key="6">
    <source>
        <dbReference type="RuleBase" id="RU004466"/>
    </source>
</evidence>
<dbReference type="Proteomes" id="UP000221369">
    <property type="component" value="Unassembled WGS sequence"/>
</dbReference>